<dbReference type="EMBL" id="QRDQ01000007">
    <property type="protein sequence ID" value="RED26311.1"/>
    <property type="molecule type" value="Genomic_DNA"/>
</dbReference>
<evidence type="ECO:0000313" key="4">
    <source>
        <dbReference type="Proteomes" id="UP000257004"/>
    </source>
</evidence>
<dbReference type="RefSeq" id="WP_115886420.1">
    <property type="nucleotide sequence ID" value="NZ_QRDQ01000007.1"/>
</dbReference>
<dbReference type="Gene3D" id="2.60.40.1120">
    <property type="entry name" value="Carboxypeptidase-like, regulatory domain"/>
    <property type="match status" value="1"/>
</dbReference>
<dbReference type="InterPro" id="IPR052574">
    <property type="entry name" value="CDIRP"/>
</dbReference>
<dbReference type="SUPFAM" id="SSF52058">
    <property type="entry name" value="L domain-like"/>
    <property type="match status" value="1"/>
</dbReference>
<organism evidence="3 4">
    <name type="scientific">Flavobacterium cutihirudinis</name>
    <dbReference type="NCBI Taxonomy" id="1265740"/>
    <lineage>
        <taxon>Bacteria</taxon>
        <taxon>Pseudomonadati</taxon>
        <taxon>Bacteroidota</taxon>
        <taxon>Flavobacteriia</taxon>
        <taxon>Flavobacteriales</taxon>
        <taxon>Flavobacteriaceae</taxon>
        <taxon>Flavobacterium</taxon>
    </lineage>
</organism>
<evidence type="ECO:0000313" key="3">
    <source>
        <dbReference type="EMBL" id="RED26311.1"/>
    </source>
</evidence>
<dbReference type="Pfam" id="PF13620">
    <property type="entry name" value="CarboxypepD_reg"/>
    <property type="match status" value="1"/>
</dbReference>
<keyword evidence="3" id="KW-0121">Carboxypeptidase</keyword>
<dbReference type="GO" id="GO:0035591">
    <property type="term" value="F:signaling adaptor activity"/>
    <property type="evidence" value="ECO:0007669"/>
    <property type="project" value="TreeGrafter"/>
</dbReference>
<keyword evidence="1" id="KW-0433">Leucine-rich repeat</keyword>
<dbReference type="SUPFAM" id="SSF49464">
    <property type="entry name" value="Carboxypeptidase regulatory domain-like"/>
    <property type="match status" value="1"/>
</dbReference>
<accession>A0A3D9FZA9</accession>
<dbReference type="AlphaFoldDB" id="A0A3D9FZA9"/>
<keyword evidence="2" id="KW-0677">Repeat</keyword>
<evidence type="ECO:0000256" key="1">
    <source>
        <dbReference type="ARBA" id="ARBA00022614"/>
    </source>
</evidence>
<reference evidence="3 4" key="1">
    <citation type="submission" date="2018-07" db="EMBL/GenBank/DDBJ databases">
        <title>Genomic Encyclopedia of Archaeal and Bacterial Type Strains, Phase II (KMG-II): from individual species to whole genera.</title>
        <authorList>
            <person name="Goeker M."/>
        </authorList>
    </citation>
    <scope>NUCLEOTIDE SEQUENCE [LARGE SCALE GENOMIC DNA]</scope>
    <source>
        <strain evidence="3 4">DSM 25795</strain>
    </source>
</reference>
<gene>
    <name evidence="3" type="ORF">BD847_0228</name>
</gene>
<evidence type="ECO:0000256" key="2">
    <source>
        <dbReference type="ARBA" id="ARBA00022737"/>
    </source>
</evidence>
<comment type="caution">
    <text evidence="3">The sequence shown here is derived from an EMBL/GenBank/DDBJ whole genome shotgun (WGS) entry which is preliminary data.</text>
</comment>
<dbReference type="Proteomes" id="UP000257004">
    <property type="component" value="Unassembled WGS sequence"/>
</dbReference>
<dbReference type="InterPro" id="IPR008969">
    <property type="entry name" value="CarboxyPept-like_regulatory"/>
</dbReference>
<dbReference type="PROSITE" id="PS51257">
    <property type="entry name" value="PROKAR_LIPOPROTEIN"/>
    <property type="match status" value="1"/>
</dbReference>
<dbReference type="OrthoDB" id="3179827at2"/>
<keyword evidence="3" id="KW-0378">Hydrolase</keyword>
<protein>
    <submittedName>
        <fullName evidence="3">Carboxypeptidase-like protein</fullName>
    </submittedName>
</protein>
<dbReference type="Gene3D" id="3.80.10.10">
    <property type="entry name" value="Ribonuclease Inhibitor"/>
    <property type="match status" value="2"/>
</dbReference>
<dbReference type="PANTHER" id="PTHR47566">
    <property type="match status" value="1"/>
</dbReference>
<dbReference type="PANTHER" id="PTHR47566:SF1">
    <property type="entry name" value="PROTEIN NUD1"/>
    <property type="match status" value="1"/>
</dbReference>
<name>A0A3D9FZA9_9FLAO</name>
<proteinExistence type="predicted"/>
<keyword evidence="3" id="KW-0645">Protease</keyword>
<dbReference type="InterPro" id="IPR032675">
    <property type="entry name" value="LRR_dom_sf"/>
</dbReference>
<keyword evidence="4" id="KW-1185">Reference proteome</keyword>
<dbReference type="GO" id="GO:0004180">
    <property type="term" value="F:carboxypeptidase activity"/>
    <property type="evidence" value="ECO:0007669"/>
    <property type="project" value="UniProtKB-KW"/>
</dbReference>
<sequence>MTKHAPSKIFTFQKINKMLFLFVVLITMSCSKEDSPEEPTLPVVTVGVITGSVNNGSTNLEGAKVTLKQTGQQDKSIVTGVDGTFKFENIPAGNVTLVTSLVLYAEQNTQAVIEAGKEVNLSISMTGDATVLTLIPDAKFEELLINAGYDVAPINGSVPTYKISTVKYLNFNDSGVADLTGLQDFAALEYFSCSNIYGTSVIKLTSVDFSKNKALKSLDISFNKISTLDVSKNTALENLKMSSNLISNIDVSNNTALKLLFCDRNPLSALDVTKNTALTDLSFGVDITTIDISKNTALINVYAQNGKLTSLDVSKNTSLEILWVSDNQLTTLDISKNTALVHLMCQNNNLTTLDLNTNTALTGIVCSYNKLTSLDVSKCTELVRLDCRNNTLMSLDVSKNVKLVGLNLSYNNLTTLDLSKNPLIATIDGDYLFCDNNLLSTLNLKNGNNSKFTTGNFKTNTSTLKIVVDDVNYANTNWKNLKDASAVYVNSL</sequence>